<evidence type="ECO:0000313" key="6">
    <source>
        <dbReference type="Proteomes" id="UP000631312"/>
    </source>
</evidence>
<dbReference type="InterPro" id="IPR002502">
    <property type="entry name" value="Amidase_domain"/>
</dbReference>
<reference evidence="3 6" key="2">
    <citation type="submission" date="2021-01" db="EMBL/GenBank/DDBJ databases">
        <title>Whole genome shotgun sequence of Actinoplanes lobatus NBRC 12513.</title>
        <authorList>
            <person name="Komaki H."/>
            <person name="Tamura T."/>
        </authorList>
    </citation>
    <scope>NUCLEOTIDE SEQUENCE [LARGE SCALE GENOMIC DNA]</scope>
    <source>
        <strain evidence="3 6">NBRC 12513</strain>
    </source>
</reference>
<feature type="domain" description="N-acetylmuramoyl-L-alanine amidase" evidence="2">
    <location>
        <begin position="28"/>
        <end position="168"/>
    </location>
</feature>
<dbReference type="InterPro" id="IPR036366">
    <property type="entry name" value="PGBDSf"/>
</dbReference>
<evidence type="ECO:0000313" key="4">
    <source>
        <dbReference type="EMBL" id="MBB4747741.1"/>
    </source>
</evidence>
<protein>
    <submittedName>
        <fullName evidence="4">N-acetyl-anhydromuramyl-L-alanine amidase AmpD</fullName>
    </submittedName>
</protein>
<dbReference type="EMBL" id="BOMP01000156">
    <property type="protein sequence ID" value="GIE45188.1"/>
    <property type="molecule type" value="Genomic_DNA"/>
</dbReference>
<feature type="domain" description="Peptidoglycan binding-like" evidence="1">
    <location>
        <begin position="219"/>
        <end position="273"/>
    </location>
</feature>
<dbReference type="Gene3D" id="3.40.80.10">
    <property type="entry name" value="Peptidoglycan recognition protein-like"/>
    <property type="match status" value="1"/>
</dbReference>
<accession>A0A7W7HC00</accession>
<organism evidence="4 5">
    <name type="scientific">Actinoplanes lobatus</name>
    <dbReference type="NCBI Taxonomy" id="113568"/>
    <lineage>
        <taxon>Bacteria</taxon>
        <taxon>Bacillati</taxon>
        <taxon>Actinomycetota</taxon>
        <taxon>Actinomycetes</taxon>
        <taxon>Micromonosporales</taxon>
        <taxon>Micromonosporaceae</taxon>
        <taxon>Actinoplanes</taxon>
    </lineage>
</organism>
<dbReference type="InterPro" id="IPR002477">
    <property type="entry name" value="Peptidoglycan-bd-like"/>
</dbReference>
<gene>
    <name evidence="3" type="ORF">Alo02nite_80860</name>
    <name evidence="4" type="ORF">BJ964_001902</name>
</gene>
<dbReference type="AlphaFoldDB" id="A0A7W7HC00"/>
<dbReference type="InterPro" id="IPR036505">
    <property type="entry name" value="Amidase/PGRP_sf"/>
</dbReference>
<proteinExistence type="predicted"/>
<dbReference type="SUPFAM" id="SSF55846">
    <property type="entry name" value="N-acetylmuramoyl-L-alanine amidase-like"/>
    <property type="match status" value="1"/>
</dbReference>
<dbReference type="Proteomes" id="UP000631312">
    <property type="component" value="Unassembled WGS sequence"/>
</dbReference>
<reference evidence="4 5" key="1">
    <citation type="submission" date="2020-08" db="EMBL/GenBank/DDBJ databases">
        <title>Sequencing the genomes of 1000 actinobacteria strains.</title>
        <authorList>
            <person name="Klenk H.-P."/>
        </authorList>
    </citation>
    <scope>NUCLEOTIDE SEQUENCE [LARGE SCALE GENOMIC DNA]</scope>
    <source>
        <strain evidence="4 5">DSM 43150</strain>
    </source>
</reference>
<dbReference type="GO" id="GO:0008745">
    <property type="term" value="F:N-acetylmuramoyl-L-alanine amidase activity"/>
    <property type="evidence" value="ECO:0007669"/>
    <property type="project" value="InterPro"/>
</dbReference>
<dbReference type="InterPro" id="IPR036365">
    <property type="entry name" value="PGBD-like_sf"/>
</dbReference>
<evidence type="ECO:0000313" key="3">
    <source>
        <dbReference type="EMBL" id="GIE45188.1"/>
    </source>
</evidence>
<dbReference type="Gene3D" id="1.10.101.10">
    <property type="entry name" value="PGBD-like superfamily/PGBD"/>
    <property type="match status" value="1"/>
</dbReference>
<keyword evidence="6" id="KW-1185">Reference proteome</keyword>
<name>A0A7W7HC00_9ACTN</name>
<dbReference type="Pfam" id="PF01471">
    <property type="entry name" value="PG_binding_1"/>
    <property type="match status" value="1"/>
</dbReference>
<dbReference type="Proteomes" id="UP000590511">
    <property type="component" value="Unassembled WGS sequence"/>
</dbReference>
<evidence type="ECO:0000259" key="1">
    <source>
        <dbReference type="Pfam" id="PF01471"/>
    </source>
</evidence>
<comment type="caution">
    <text evidence="4">The sequence shown here is derived from an EMBL/GenBank/DDBJ whole genome shotgun (WGS) entry which is preliminary data.</text>
</comment>
<dbReference type="EMBL" id="JACHNC010000001">
    <property type="protein sequence ID" value="MBB4747741.1"/>
    <property type="molecule type" value="Genomic_DNA"/>
</dbReference>
<dbReference type="GO" id="GO:0009253">
    <property type="term" value="P:peptidoglycan catabolic process"/>
    <property type="evidence" value="ECO:0007669"/>
    <property type="project" value="InterPro"/>
</dbReference>
<evidence type="ECO:0000259" key="2">
    <source>
        <dbReference type="Pfam" id="PF01510"/>
    </source>
</evidence>
<dbReference type="SUPFAM" id="SSF47090">
    <property type="entry name" value="PGBD-like"/>
    <property type="match status" value="1"/>
</dbReference>
<dbReference type="RefSeq" id="WP_188120341.1">
    <property type="nucleotide sequence ID" value="NZ_BOMP01000156.1"/>
</dbReference>
<dbReference type="Pfam" id="PF01510">
    <property type="entry name" value="Amidase_2"/>
    <property type="match status" value="1"/>
</dbReference>
<sequence>MANPKRIPGVPFIEGRNDYHDSDGRKYAICIHNTSNNASDTAEANYAHRRTDGVSAHLYADADSVTQSLELTAKAGHVGSREGNENAYAVEIVGANGKPRSWWLANVAWDRLGAALAWIIRNDPDLSSFQVRRASVAEMRRNPTVKAFYAHDDARRAWGHTTHTDPGPHFPWDRLFKAVNDALAKLGHPTTPTTPTKPAPTTTEKIVNALPTLRHGSAGADVKRAQALLNVMGYKLTEDGDYGDNTAAAVATAQRKARITVDRVIGPVTWSVLLDVK</sequence>
<evidence type="ECO:0000313" key="5">
    <source>
        <dbReference type="Proteomes" id="UP000590511"/>
    </source>
</evidence>